<accession>A0A329MM48</accession>
<evidence type="ECO:0000259" key="2">
    <source>
        <dbReference type="Pfam" id="PF22725"/>
    </source>
</evidence>
<feature type="domain" description="GFO/IDH/MocA-like oxidoreductase" evidence="2">
    <location>
        <begin position="129"/>
        <end position="253"/>
    </location>
</feature>
<evidence type="ECO:0000313" key="3">
    <source>
        <dbReference type="EMBL" id="RAV18977.1"/>
    </source>
</evidence>
<feature type="domain" description="Gfo/Idh/MocA-like oxidoreductase N-terminal" evidence="1">
    <location>
        <begin position="2"/>
        <end position="119"/>
    </location>
</feature>
<reference evidence="3 4" key="1">
    <citation type="journal article" date="2009" name="Int. J. Syst. Evol. Microbiol.">
        <title>Paenibacillus contaminans sp. nov., isolated from a contaminated laboratory plate.</title>
        <authorList>
            <person name="Chou J.H."/>
            <person name="Lee J.H."/>
            <person name="Lin M.C."/>
            <person name="Chang P.S."/>
            <person name="Arun A.B."/>
            <person name="Young C.C."/>
            <person name="Chen W.M."/>
        </authorList>
    </citation>
    <scope>NUCLEOTIDE SEQUENCE [LARGE SCALE GENOMIC DNA]</scope>
    <source>
        <strain evidence="3 4">CKOBP-6</strain>
    </source>
</reference>
<protein>
    <submittedName>
        <fullName evidence="3">Gfo/Idh/MocA family oxidoreductase</fullName>
    </submittedName>
</protein>
<comment type="caution">
    <text evidence="3">The sequence shown here is derived from an EMBL/GenBank/DDBJ whole genome shotgun (WGS) entry which is preliminary data.</text>
</comment>
<evidence type="ECO:0000259" key="1">
    <source>
        <dbReference type="Pfam" id="PF01408"/>
    </source>
</evidence>
<name>A0A329MM48_9BACL</name>
<dbReference type="AlphaFoldDB" id="A0A329MM48"/>
<dbReference type="GO" id="GO:0000166">
    <property type="term" value="F:nucleotide binding"/>
    <property type="evidence" value="ECO:0007669"/>
    <property type="project" value="InterPro"/>
</dbReference>
<dbReference type="RefSeq" id="WP_113033184.1">
    <property type="nucleotide sequence ID" value="NZ_QMFB01000014.1"/>
</dbReference>
<keyword evidence="4" id="KW-1185">Reference proteome</keyword>
<dbReference type="InterPro" id="IPR051450">
    <property type="entry name" value="Gfo/Idh/MocA_Oxidoreductases"/>
</dbReference>
<dbReference type="PANTHER" id="PTHR43377">
    <property type="entry name" value="BILIVERDIN REDUCTASE A"/>
    <property type="match status" value="1"/>
</dbReference>
<dbReference type="InterPro" id="IPR055170">
    <property type="entry name" value="GFO_IDH_MocA-like_dom"/>
</dbReference>
<dbReference type="EMBL" id="QMFB01000014">
    <property type="protein sequence ID" value="RAV18977.1"/>
    <property type="molecule type" value="Genomic_DNA"/>
</dbReference>
<dbReference type="Proteomes" id="UP000250369">
    <property type="component" value="Unassembled WGS sequence"/>
</dbReference>
<dbReference type="InterPro" id="IPR036291">
    <property type="entry name" value="NAD(P)-bd_dom_sf"/>
</dbReference>
<dbReference type="Gene3D" id="3.40.50.720">
    <property type="entry name" value="NAD(P)-binding Rossmann-like Domain"/>
    <property type="match status" value="1"/>
</dbReference>
<dbReference type="SUPFAM" id="SSF51735">
    <property type="entry name" value="NAD(P)-binding Rossmann-fold domains"/>
    <property type="match status" value="1"/>
</dbReference>
<proteinExistence type="predicted"/>
<dbReference type="SUPFAM" id="SSF55347">
    <property type="entry name" value="Glyceraldehyde-3-phosphate dehydrogenase-like, C-terminal domain"/>
    <property type="match status" value="1"/>
</dbReference>
<dbReference type="Pfam" id="PF01408">
    <property type="entry name" value="GFO_IDH_MocA"/>
    <property type="match status" value="1"/>
</dbReference>
<sequence>MIKFGIVGMGLRGKLFADTILQSHYAELAAVSDAFAASLEAAVERYGVPGYADAAEMMAKEKLDAVVVATPDFLHKEPVIAAARHGLHIMVEKPFSTSVEEALEMEEAVRAAGVKCLIAFENRWSAPFVNVKHAVKSGEVGRVLAINSRLNDTIFVPTKMLKWSQGSSPGWFLLSHSTDMACYLKEQKPVRVYAVGTKQKLAAMGIDTYDSLQTIVTFEDGTHAAFTTSWILPESMPLIVDFKYEIIGEDGALYVDLHDQMVHQAGAVYKHVPTLGTPVNGRLLGPPSHMLHAFIDNIRLDTEPLAGPEEGVINTRLVDAIHRSAECGAPIELA</sequence>
<dbReference type="PANTHER" id="PTHR43377:SF1">
    <property type="entry name" value="BILIVERDIN REDUCTASE A"/>
    <property type="match status" value="1"/>
</dbReference>
<gene>
    <name evidence="3" type="ORF">DQG23_22780</name>
</gene>
<evidence type="ECO:0000313" key="4">
    <source>
        <dbReference type="Proteomes" id="UP000250369"/>
    </source>
</evidence>
<dbReference type="Gene3D" id="3.30.360.10">
    <property type="entry name" value="Dihydrodipicolinate Reductase, domain 2"/>
    <property type="match status" value="1"/>
</dbReference>
<organism evidence="3 4">
    <name type="scientific">Paenibacillus contaminans</name>
    <dbReference type="NCBI Taxonomy" id="450362"/>
    <lineage>
        <taxon>Bacteria</taxon>
        <taxon>Bacillati</taxon>
        <taxon>Bacillota</taxon>
        <taxon>Bacilli</taxon>
        <taxon>Bacillales</taxon>
        <taxon>Paenibacillaceae</taxon>
        <taxon>Paenibacillus</taxon>
    </lineage>
</organism>
<dbReference type="InterPro" id="IPR000683">
    <property type="entry name" value="Gfo/Idh/MocA-like_OxRdtase_N"/>
</dbReference>
<dbReference type="Pfam" id="PF22725">
    <property type="entry name" value="GFO_IDH_MocA_C3"/>
    <property type="match status" value="1"/>
</dbReference>
<dbReference type="OrthoDB" id="9815825at2"/>